<evidence type="ECO:0000313" key="3">
    <source>
        <dbReference type="Proteomes" id="UP001428817"/>
    </source>
</evidence>
<sequence length="137" mass="14887">MSEPVETVRRYLDGLKRLDAAAMVAEVAEDVALLLPFAPEGMPKRIDGKAAFEAFLAPVTGGLWQEIVFPTMDIRAEADPNRVIAEYTSRGTFANGQPYANTYANLFRLRDGKIVETIEFFDPVALTRGLAPAPAGG</sequence>
<gene>
    <name evidence="2" type="ORF">GCM10023321_05850</name>
</gene>
<evidence type="ECO:0000259" key="1">
    <source>
        <dbReference type="Pfam" id="PF12680"/>
    </source>
</evidence>
<proteinExistence type="predicted"/>
<reference evidence="3" key="1">
    <citation type="journal article" date="2019" name="Int. J. Syst. Evol. Microbiol.">
        <title>The Global Catalogue of Microorganisms (GCM) 10K type strain sequencing project: providing services to taxonomists for standard genome sequencing and annotation.</title>
        <authorList>
            <consortium name="The Broad Institute Genomics Platform"/>
            <consortium name="The Broad Institute Genome Sequencing Center for Infectious Disease"/>
            <person name="Wu L."/>
            <person name="Ma J."/>
        </authorList>
    </citation>
    <scope>NUCLEOTIDE SEQUENCE [LARGE SCALE GENOMIC DNA]</scope>
    <source>
        <strain evidence="3">JCM 18303</strain>
    </source>
</reference>
<accession>A0ABP9PGZ1</accession>
<dbReference type="Gene3D" id="3.10.450.50">
    <property type="match status" value="1"/>
</dbReference>
<organism evidence="2 3">
    <name type="scientific">Pseudonocardia eucalypti</name>
    <dbReference type="NCBI Taxonomy" id="648755"/>
    <lineage>
        <taxon>Bacteria</taxon>
        <taxon>Bacillati</taxon>
        <taxon>Actinomycetota</taxon>
        <taxon>Actinomycetes</taxon>
        <taxon>Pseudonocardiales</taxon>
        <taxon>Pseudonocardiaceae</taxon>
        <taxon>Pseudonocardia</taxon>
    </lineage>
</organism>
<dbReference type="Pfam" id="PF12680">
    <property type="entry name" value="SnoaL_2"/>
    <property type="match status" value="1"/>
</dbReference>
<dbReference type="RefSeq" id="WP_185058822.1">
    <property type="nucleotide sequence ID" value="NZ_BAABJP010000001.1"/>
</dbReference>
<dbReference type="EMBL" id="BAABJP010000001">
    <property type="protein sequence ID" value="GAA5146422.1"/>
    <property type="molecule type" value="Genomic_DNA"/>
</dbReference>
<dbReference type="SUPFAM" id="SSF54427">
    <property type="entry name" value="NTF2-like"/>
    <property type="match status" value="1"/>
</dbReference>
<protein>
    <submittedName>
        <fullName evidence="2">Nuclear transport factor 2 family protein</fullName>
    </submittedName>
</protein>
<feature type="domain" description="SnoaL-like" evidence="1">
    <location>
        <begin position="8"/>
        <end position="116"/>
    </location>
</feature>
<dbReference type="Proteomes" id="UP001428817">
    <property type="component" value="Unassembled WGS sequence"/>
</dbReference>
<dbReference type="InterPro" id="IPR037401">
    <property type="entry name" value="SnoaL-like"/>
</dbReference>
<evidence type="ECO:0000313" key="2">
    <source>
        <dbReference type="EMBL" id="GAA5146422.1"/>
    </source>
</evidence>
<dbReference type="InterPro" id="IPR032710">
    <property type="entry name" value="NTF2-like_dom_sf"/>
</dbReference>
<comment type="caution">
    <text evidence="2">The sequence shown here is derived from an EMBL/GenBank/DDBJ whole genome shotgun (WGS) entry which is preliminary data.</text>
</comment>
<name>A0ABP9PGZ1_9PSEU</name>
<keyword evidence="3" id="KW-1185">Reference proteome</keyword>